<dbReference type="Gene3D" id="2.180.10.10">
    <property type="entry name" value="RHS repeat-associated core"/>
    <property type="match status" value="1"/>
</dbReference>
<feature type="compositionally biased region" description="Gly residues" evidence="1">
    <location>
        <begin position="188"/>
        <end position="203"/>
    </location>
</feature>
<dbReference type="EMBL" id="CP030840">
    <property type="protein sequence ID" value="AXC12852.1"/>
    <property type="molecule type" value="Genomic_DNA"/>
</dbReference>
<dbReference type="OrthoDB" id="5360192at2"/>
<feature type="transmembrane region" description="Helical" evidence="2">
    <location>
        <begin position="32"/>
        <end position="51"/>
    </location>
</feature>
<dbReference type="KEGG" id="abas:ACPOL_3567"/>
<proteinExistence type="predicted"/>
<accession>A0A2Z5G165</accession>
<keyword evidence="2" id="KW-0472">Membrane</keyword>
<dbReference type="Pfam" id="PF10990">
    <property type="entry name" value="DUF2809"/>
    <property type="match status" value="1"/>
</dbReference>
<dbReference type="Proteomes" id="UP000253606">
    <property type="component" value="Chromosome"/>
</dbReference>
<evidence type="ECO:0000313" key="4">
    <source>
        <dbReference type="Proteomes" id="UP000253606"/>
    </source>
</evidence>
<evidence type="ECO:0000256" key="1">
    <source>
        <dbReference type="SAM" id="MobiDB-lite"/>
    </source>
</evidence>
<name>A0A2Z5G165_9BACT</name>
<evidence type="ECO:0000313" key="3">
    <source>
        <dbReference type="EMBL" id="AXC12852.1"/>
    </source>
</evidence>
<dbReference type="RefSeq" id="WP_150133035.1">
    <property type="nucleotide sequence ID" value="NZ_CP030840.1"/>
</dbReference>
<keyword evidence="2" id="KW-1133">Transmembrane helix</keyword>
<sequence length="215" mass="22802">MRSRPFGLSLALMLGTVAAGLAVRFAHAGLPSFLVKYGGSTLWALMVYWIVSTLLPSWRLPAVALLTGVLATAAEFVKLCHSPGLDAFRLTLPRVLLLGRVFSGWDIVAYWLAILAGALVDQRIRRRYSDTSYDITNPPSLNRYAYVLNNPLSFFDPTGLQDDGPRHPNCNDDDTVCVNGGGGFYGGGDGGDGGASGHGGSGSGSAPNKTAKLDR</sequence>
<keyword evidence="2" id="KW-0812">Transmembrane</keyword>
<reference evidence="3 4" key="1">
    <citation type="journal article" date="2018" name="Front. Microbiol.">
        <title>Hydrolytic Capabilities as a Key to Environmental Success: Chitinolytic and Cellulolytic Acidobacteria From Acidic Sub-arctic Soils and Boreal Peatlands.</title>
        <authorList>
            <person name="Belova S.E."/>
            <person name="Ravin N.V."/>
            <person name="Pankratov T.A."/>
            <person name="Rakitin A.L."/>
            <person name="Ivanova A.A."/>
            <person name="Beletsky A.V."/>
            <person name="Mardanov A.V."/>
            <person name="Sinninghe Damste J.S."/>
            <person name="Dedysh S.N."/>
        </authorList>
    </citation>
    <scope>NUCLEOTIDE SEQUENCE [LARGE SCALE GENOMIC DNA]</scope>
    <source>
        <strain evidence="3 4">SBC82</strain>
    </source>
</reference>
<protein>
    <submittedName>
        <fullName evidence="3">Putative membrane protein</fullName>
    </submittedName>
</protein>
<dbReference type="AlphaFoldDB" id="A0A2Z5G165"/>
<feature type="transmembrane region" description="Helical" evidence="2">
    <location>
        <begin position="97"/>
        <end position="120"/>
    </location>
</feature>
<feature type="region of interest" description="Disordered" evidence="1">
    <location>
        <begin position="188"/>
        <end position="215"/>
    </location>
</feature>
<dbReference type="InterPro" id="IPR021257">
    <property type="entry name" value="DUF2809"/>
</dbReference>
<keyword evidence="4" id="KW-1185">Reference proteome</keyword>
<organism evidence="3 4">
    <name type="scientific">Acidisarcina polymorpha</name>
    <dbReference type="NCBI Taxonomy" id="2211140"/>
    <lineage>
        <taxon>Bacteria</taxon>
        <taxon>Pseudomonadati</taxon>
        <taxon>Acidobacteriota</taxon>
        <taxon>Terriglobia</taxon>
        <taxon>Terriglobales</taxon>
        <taxon>Acidobacteriaceae</taxon>
        <taxon>Acidisarcina</taxon>
    </lineage>
</organism>
<feature type="transmembrane region" description="Helical" evidence="2">
    <location>
        <begin position="58"/>
        <end position="77"/>
    </location>
</feature>
<evidence type="ECO:0000256" key="2">
    <source>
        <dbReference type="SAM" id="Phobius"/>
    </source>
</evidence>
<gene>
    <name evidence="3" type="ORF">ACPOL_3567</name>
</gene>